<protein>
    <recommendedName>
        <fullName evidence="6">Pentatricopeptide repeat-containing protein</fullName>
    </recommendedName>
</protein>
<evidence type="ECO:0000256" key="1">
    <source>
        <dbReference type="ARBA" id="ARBA00022737"/>
    </source>
</evidence>
<dbReference type="InterPro" id="IPR011990">
    <property type="entry name" value="TPR-like_helical_dom_sf"/>
</dbReference>
<organism evidence="4 5">
    <name type="scientific">Clitoria ternatea</name>
    <name type="common">Butterfly pea</name>
    <dbReference type="NCBI Taxonomy" id="43366"/>
    <lineage>
        <taxon>Eukaryota</taxon>
        <taxon>Viridiplantae</taxon>
        <taxon>Streptophyta</taxon>
        <taxon>Embryophyta</taxon>
        <taxon>Tracheophyta</taxon>
        <taxon>Spermatophyta</taxon>
        <taxon>Magnoliopsida</taxon>
        <taxon>eudicotyledons</taxon>
        <taxon>Gunneridae</taxon>
        <taxon>Pentapetalae</taxon>
        <taxon>rosids</taxon>
        <taxon>fabids</taxon>
        <taxon>Fabales</taxon>
        <taxon>Fabaceae</taxon>
        <taxon>Papilionoideae</taxon>
        <taxon>50 kb inversion clade</taxon>
        <taxon>NPAAA clade</taxon>
        <taxon>indigoferoid/millettioid clade</taxon>
        <taxon>Phaseoleae</taxon>
        <taxon>Clitoria</taxon>
    </lineage>
</organism>
<evidence type="ECO:0000256" key="2">
    <source>
        <dbReference type="PROSITE-ProRule" id="PRU00708"/>
    </source>
</evidence>
<name>A0AAN9EWM0_CLITE</name>
<feature type="compositionally biased region" description="Basic and acidic residues" evidence="3">
    <location>
        <begin position="229"/>
        <end position="238"/>
    </location>
</feature>
<dbReference type="SUPFAM" id="SSF48452">
    <property type="entry name" value="TPR-like"/>
    <property type="match status" value="1"/>
</dbReference>
<feature type="compositionally biased region" description="Basic and acidic residues" evidence="3">
    <location>
        <begin position="182"/>
        <end position="204"/>
    </location>
</feature>
<sequence>MGVIGFEINLNYASTSSSALHYGGNLFSSHAARISLRPFFGNASNTRVARKFRASHARKFNFGPVMVSLNGDSNAGLITDALLPKDLEFKPSFDEYLKAMESARTDRGNKIRKENKTLDKGEEGNSVKKFNRVRDKNKIDRKGRIEDVALKLDDAVVNKEGSFRSKGKATKGFKNQNGGKVRNLDVEARQKNGAKVRKESPEGRFKRRSQSLELESDDSRGIASPGNDRSGRGIRNDIMESNLNGSRGSVKERGITHDLFSSKMSGIKIVSSRQRDYNTQGKILGEDKFVAKQQVLDGGIGRRHTENGGLIIRSGQSNAKLNGRSKRFIDRGYDSDNLEVERAAFKNLEDPNNVIRKLHFSHKDMEEKIERLARSLNGADINLPEWMFSKLMRSARIKFCDYSIIRVIVILGKLGNWRRVIQVIEWLQKRERFKYHKLRNIYTSALDALGKSRRPVEALNIFHTMQQQMSSYPDLVAYHSIAVTLGQAGLMKELFDVIDIMRSPPKKKFKTGIFENWDPRLEPDIVVYHAVLNACVKQKQWEGAFWVLQQLKKQGQQPSAATYGLVMEVMFSCGKYNLVHEFFRKLQKSSIPNSLTYRVLVNTLWKEGKTDEAILAVQEMERRGIVGSASLYYDLARCLCAAGRSHDALKQIDKICKVANKPLVVTYTGLMQACLASGNIRDGAYIFEKMKEVCAPNLVTYNIMLKAYLEHGMFQEAKVLFEQMSENANHLKGNTDYKMLVIPDIYTFNTLLDASVADKRWDYFDYVYQRMLSHGYHFNPRRHLRMILEASRAGKEGPMEITWKHLIDTDRIPPVTLIKERFCAKLEKDDHVAALKCIINNPLQDIQQFSKASWLNLFKENSYRFQNGTLVRLMNEAGNIVSNRSTPTPILEYLIQSCKEFCFANVEESKLVEANCR</sequence>
<keyword evidence="1" id="KW-0677">Repeat</keyword>
<dbReference type="Pfam" id="PF01535">
    <property type="entry name" value="PPR"/>
    <property type="match status" value="2"/>
</dbReference>
<dbReference type="PROSITE" id="PS51375">
    <property type="entry name" value="PPR"/>
    <property type="match status" value="3"/>
</dbReference>
<dbReference type="InterPro" id="IPR002885">
    <property type="entry name" value="PPR_rpt"/>
</dbReference>
<dbReference type="InterPro" id="IPR044645">
    <property type="entry name" value="DG1/EMB2279-like"/>
</dbReference>
<dbReference type="Proteomes" id="UP001359559">
    <property type="component" value="Unassembled WGS sequence"/>
</dbReference>
<evidence type="ECO:0000313" key="5">
    <source>
        <dbReference type="Proteomes" id="UP001359559"/>
    </source>
</evidence>
<dbReference type="PANTHER" id="PTHR46935">
    <property type="entry name" value="OS01G0674700 PROTEIN"/>
    <property type="match status" value="1"/>
</dbReference>
<dbReference type="AlphaFoldDB" id="A0AAN9EWM0"/>
<dbReference type="Pfam" id="PF13041">
    <property type="entry name" value="PPR_2"/>
    <property type="match status" value="1"/>
</dbReference>
<dbReference type="GO" id="GO:0009507">
    <property type="term" value="C:chloroplast"/>
    <property type="evidence" value="ECO:0007669"/>
    <property type="project" value="TreeGrafter"/>
</dbReference>
<gene>
    <name evidence="4" type="ORF">RJT34_31575</name>
</gene>
<dbReference type="PANTHER" id="PTHR46935:SF1">
    <property type="entry name" value="OS01G0674700 PROTEIN"/>
    <property type="match status" value="1"/>
</dbReference>
<keyword evidence="5" id="KW-1185">Reference proteome</keyword>
<feature type="region of interest" description="Disordered" evidence="3">
    <location>
        <begin position="163"/>
        <end position="250"/>
    </location>
</feature>
<feature type="repeat" description="PPR" evidence="2">
    <location>
        <begin position="593"/>
        <end position="627"/>
    </location>
</feature>
<reference evidence="4 5" key="1">
    <citation type="submission" date="2024-01" db="EMBL/GenBank/DDBJ databases">
        <title>The genomes of 5 underutilized Papilionoideae crops provide insights into root nodulation and disease resistance.</title>
        <authorList>
            <person name="Yuan L."/>
        </authorList>
    </citation>
    <scope>NUCLEOTIDE SEQUENCE [LARGE SCALE GENOMIC DNA]</scope>
    <source>
        <strain evidence="4">LY-2023</strain>
        <tissue evidence="4">Leaf</tissue>
    </source>
</reference>
<dbReference type="Pfam" id="PF13812">
    <property type="entry name" value="PPR_3"/>
    <property type="match status" value="1"/>
</dbReference>
<evidence type="ECO:0008006" key="6">
    <source>
        <dbReference type="Google" id="ProtNLM"/>
    </source>
</evidence>
<comment type="caution">
    <text evidence="4">The sequence shown here is derived from an EMBL/GenBank/DDBJ whole genome shotgun (WGS) entry which is preliminary data.</text>
</comment>
<dbReference type="NCBIfam" id="TIGR00756">
    <property type="entry name" value="PPR"/>
    <property type="match status" value="4"/>
</dbReference>
<proteinExistence type="predicted"/>
<evidence type="ECO:0000313" key="4">
    <source>
        <dbReference type="EMBL" id="KAK7263975.1"/>
    </source>
</evidence>
<feature type="repeat" description="PPR" evidence="2">
    <location>
        <begin position="524"/>
        <end position="558"/>
    </location>
</feature>
<evidence type="ECO:0000256" key="3">
    <source>
        <dbReference type="SAM" id="MobiDB-lite"/>
    </source>
</evidence>
<dbReference type="FunFam" id="1.25.40.10:FF:000363">
    <property type="entry name" value="Pentatricopeptide repeat-containing protein"/>
    <property type="match status" value="1"/>
</dbReference>
<dbReference type="EMBL" id="JAYKXN010000008">
    <property type="protein sequence ID" value="KAK7263975.1"/>
    <property type="molecule type" value="Genomic_DNA"/>
</dbReference>
<dbReference type="Gene3D" id="1.25.40.10">
    <property type="entry name" value="Tetratricopeptide repeat domain"/>
    <property type="match status" value="3"/>
</dbReference>
<dbReference type="GO" id="GO:0009658">
    <property type="term" value="P:chloroplast organization"/>
    <property type="evidence" value="ECO:0007669"/>
    <property type="project" value="InterPro"/>
</dbReference>
<feature type="repeat" description="PPR" evidence="2">
    <location>
        <begin position="697"/>
        <end position="731"/>
    </location>
</feature>
<accession>A0AAN9EWM0</accession>